<protein>
    <submittedName>
        <fullName evidence="2">Uncharacterized protein</fullName>
    </submittedName>
</protein>
<proteinExistence type="predicted"/>
<gene>
    <name evidence="2" type="ORF">ASZ90_010006</name>
</gene>
<feature type="transmembrane region" description="Helical" evidence="1">
    <location>
        <begin position="20"/>
        <end position="39"/>
    </location>
</feature>
<organism evidence="2">
    <name type="scientific">hydrocarbon metagenome</name>
    <dbReference type="NCBI Taxonomy" id="938273"/>
    <lineage>
        <taxon>unclassified sequences</taxon>
        <taxon>metagenomes</taxon>
        <taxon>ecological metagenomes</taxon>
    </lineage>
</organism>
<keyword evidence="1" id="KW-0812">Transmembrane</keyword>
<evidence type="ECO:0000313" key="2">
    <source>
        <dbReference type="EMBL" id="KUG20272.1"/>
    </source>
</evidence>
<evidence type="ECO:0000256" key="1">
    <source>
        <dbReference type="SAM" id="Phobius"/>
    </source>
</evidence>
<reference evidence="2" key="1">
    <citation type="journal article" date="2015" name="Proc. Natl. Acad. Sci. U.S.A.">
        <title>Networks of energetic and metabolic interactions define dynamics in microbial communities.</title>
        <authorList>
            <person name="Embree M."/>
            <person name="Liu J.K."/>
            <person name="Al-Bassam M.M."/>
            <person name="Zengler K."/>
        </authorList>
    </citation>
    <scope>NUCLEOTIDE SEQUENCE</scope>
</reference>
<name>A0A0W8FHA8_9ZZZZ</name>
<accession>A0A0W8FHA8</accession>
<dbReference type="AlphaFoldDB" id="A0A0W8FHA8"/>
<keyword evidence="1" id="KW-0472">Membrane</keyword>
<sequence length="58" mass="6138">MPASIEGLIYSVTSPAGHVAVLIAGAVQALLFVRLFLVWERRSDAASRRSGTGGESHE</sequence>
<comment type="caution">
    <text evidence="2">The sequence shown here is derived from an EMBL/GenBank/DDBJ whole genome shotgun (WGS) entry which is preliminary data.</text>
</comment>
<dbReference type="EMBL" id="LNQE01001209">
    <property type="protein sequence ID" value="KUG20272.1"/>
    <property type="molecule type" value="Genomic_DNA"/>
</dbReference>
<keyword evidence="1" id="KW-1133">Transmembrane helix</keyword>